<name>A0ABQ5NVL9_9ACTN</name>
<reference evidence="2 3" key="1">
    <citation type="submission" date="2022-10" db="EMBL/GenBank/DDBJ databases">
        <title>Draft genome sequence of Streptomyces sp. YSPA8.</title>
        <authorList>
            <person name="Moriuchi R."/>
            <person name="Dohra H."/>
            <person name="Yamamura H."/>
            <person name="Kodani S."/>
        </authorList>
    </citation>
    <scope>NUCLEOTIDE SEQUENCE [LARGE SCALE GENOMIC DNA]</scope>
    <source>
        <strain evidence="2 3">YSPA8</strain>
    </source>
</reference>
<feature type="compositionally biased region" description="Basic and acidic residues" evidence="1">
    <location>
        <begin position="233"/>
        <end position="250"/>
    </location>
</feature>
<evidence type="ECO:0000313" key="2">
    <source>
        <dbReference type="EMBL" id="GLF94405.1"/>
    </source>
</evidence>
<feature type="region of interest" description="Disordered" evidence="1">
    <location>
        <begin position="138"/>
        <end position="165"/>
    </location>
</feature>
<proteinExistence type="predicted"/>
<keyword evidence="3" id="KW-1185">Reference proteome</keyword>
<dbReference type="Proteomes" id="UP001291653">
    <property type="component" value="Unassembled WGS sequence"/>
</dbReference>
<evidence type="ECO:0000256" key="1">
    <source>
        <dbReference type="SAM" id="MobiDB-lite"/>
    </source>
</evidence>
<accession>A0ABQ5NVL9</accession>
<evidence type="ECO:0000313" key="3">
    <source>
        <dbReference type="Proteomes" id="UP001291653"/>
    </source>
</evidence>
<dbReference type="RefSeq" id="WP_323446495.1">
    <property type="nucleotide sequence ID" value="NZ_BSBI01000003.1"/>
</dbReference>
<sequence>MSNVERNRCLIRCGPPPPTLIERIRREAWSVESFWARHVTQRELHRRLDRLRALHAARTPPEWKTPAVNPRRQALEGSPMITPDDVRAWRGGPPSASCAVCLILRAGLRDAAKAGAYERCAGIGDLLDFHEATAHETAVALESRPRERVTGPVGGEGRVRRTDAKVQESKDRVLAERGAVTKRYLGGEPVSALATGYRVTEAWLRSALKDWSVPMRRRGASHRGALTHGVQGDLHRQGRQEETRRSDGSP</sequence>
<feature type="region of interest" description="Disordered" evidence="1">
    <location>
        <begin position="219"/>
        <end position="250"/>
    </location>
</feature>
<organism evidence="2 3">
    <name type="scientific">Streptomyces yaizuensis</name>
    <dbReference type="NCBI Taxonomy" id="2989713"/>
    <lineage>
        <taxon>Bacteria</taxon>
        <taxon>Bacillati</taxon>
        <taxon>Actinomycetota</taxon>
        <taxon>Actinomycetes</taxon>
        <taxon>Kitasatosporales</taxon>
        <taxon>Streptomycetaceae</taxon>
        <taxon>Streptomyces</taxon>
    </lineage>
</organism>
<protein>
    <submittedName>
        <fullName evidence="2">Uncharacterized protein</fullName>
    </submittedName>
</protein>
<gene>
    <name evidence="2" type="ORF">SYYSPA8_08930</name>
</gene>
<comment type="caution">
    <text evidence="2">The sequence shown here is derived from an EMBL/GenBank/DDBJ whole genome shotgun (WGS) entry which is preliminary data.</text>
</comment>
<dbReference type="EMBL" id="BSBI01000003">
    <property type="protein sequence ID" value="GLF94405.1"/>
    <property type="molecule type" value="Genomic_DNA"/>
</dbReference>